<protein>
    <recommendedName>
        <fullName evidence="4">Small hydrophilic protein</fullName>
    </recommendedName>
</protein>
<sequence>MGKRKKGDREPQHGRGAADRTQEQSNTPAEEMAQARSPQGGSGDAGRKNRRRFGHN</sequence>
<name>A0ABN3IX45_9ACTN</name>
<gene>
    <name evidence="2" type="ORF">GCM10010420_50880</name>
</gene>
<proteinExistence type="predicted"/>
<feature type="region of interest" description="Disordered" evidence="1">
    <location>
        <begin position="1"/>
        <end position="56"/>
    </location>
</feature>
<dbReference type="RefSeq" id="WP_344633476.1">
    <property type="nucleotide sequence ID" value="NZ_BAAATJ010000033.1"/>
</dbReference>
<dbReference type="EMBL" id="BAAATJ010000033">
    <property type="protein sequence ID" value="GAA2414957.1"/>
    <property type="molecule type" value="Genomic_DNA"/>
</dbReference>
<keyword evidence="3" id="KW-1185">Reference proteome</keyword>
<comment type="caution">
    <text evidence="2">The sequence shown here is derived from an EMBL/GenBank/DDBJ whole genome shotgun (WGS) entry which is preliminary data.</text>
</comment>
<reference evidence="2 3" key="1">
    <citation type="journal article" date="2019" name="Int. J. Syst. Evol. Microbiol.">
        <title>The Global Catalogue of Microorganisms (GCM) 10K type strain sequencing project: providing services to taxonomists for standard genome sequencing and annotation.</title>
        <authorList>
            <consortium name="The Broad Institute Genomics Platform"/>
            <consortium name="The Broad Institute Genome Sequencing Center for Infectious Disease"/>
            <person name="Wu L."/>
            <person name="Ma J."/>
        </authorList>
    </citation>
    <scope>NUCLEOTIDE SEQUENCE [LARGE SCALE GENOMIC DNA]</scope>
    <source>
        <strain evidence="2 3">JCM 6921</strain>
    </source>
</reference>
<organism evidence="2 3">
    <name type="scientific">Streptomyces glaucosporus</name>
    <dbReference type="NCBI Taxonomy" id="284044"/>
    <lineage>
        <taxon>Bacteria</taxon>
        <taxon>Bacillati</taxon>
        <taxon>Actinomycetota</taxon>
        <taxon>Actinomycetes</taxon>
        <taxon>Kitasatosporales</taxon>
        <taxon>Streptomycetaceae</taxon>
        <taxon>Streptomyces</taxon>
    </lineage>
</organism>
<evidence type="ECO:0000256" key="1">
    <source>
        <dbReference type="SAM" id="MobiDB-lite"/>
    </source>
</evidence>
<evidence type="ECO:0000313" key="2">
    <source>
        <dbReference type="EMBL" id="GAA2414957.1"/>
    </source>
</evidence>
<dbReference type="Proteomes" id="UP001500058">
    <property type="component" value="Unassembled WGS sequence"/>
</dbReference>
<feature type="compositionally biased region" description="Basic and acidic residues" evidence="1">
    <location>
        <begin position="7"/>
        <end position="22"/>
    </location>
</feature>
<evidence type="ECO:0000313" key="3">
    <source>
        <dbReference type="Proteomes" id="UP001500058"/>
    </source>
</evidence>
<accession>A0ABN3IX45</accession>
<evidence type="ECO:0008006" key="4">
    <source>
        <dbReference type="Google" id="ProtNLM"/>
    </source>
</evidence>